<organism evidence="4 5">
    <name type="scientific">Natrarchaeobaculum sulfurireducens</name>
    <dbReference type="NCBI Taxonomy" id="2044521"/>
    <lineage>
        <taxon>Archaea</taxon>
        <taxon>Methanobacteriati</taxon>
        <taxon>Methanobacteriota</taxon>
        <taxon>Stenosarchaea group</taxon>
        <taxon>Halobacteria</taxon>
        <taxon>Halobacteriales</taxon>
        <taxon>Natrialbaceae</taxon>
        <taxon>Natrarchaeobaculum</taxon>
    </lineage>
</organism>
<proteinExistence type="predicted"/>
<feature type="compositionally biased region" description="Basic and acidic residues" evidence="1">
    <location>
        <begin position="1"/>
        <end position="15"/>
    </location>
</feature>
<evidence type="ECO:0000256" key="2">
    <source>
        <dbReference type="SAM" id="Phobius"/>
    </source>
</evidence>
<feature type="domain" description="Envelope protein N-terminal" evidence="3">
    <location>
        <begin position="323"/>
        <end position="454"/>
    </location>
</feature>
<dbReference type="RefSeq" id="WP_117368534.1">
    <property type="nucleotide sequence ID" value="NZ_CP027033.1"/>
</dbReference>
<protein>
    <recommendedName>
        <fullName evidence="3">Envelope protein N-terminal domain-containing protein</fullName>
    </recommendedName>
</protein>
<evidence type="ECO:0000313" key="4">
    <source>
        <dbReference type="EMBL" id="AXR81810.1"/>
    </source>
</evidence>
<evidence type="ECO:0000259" key="3">
    <source>
        <dbReference type="Pfam" id="PF26255"/>
    </source>
</evidence>
<feature type="region of interest" description="Disordered" evidence="1">
    <location>
        <begin position="240"/>
        <end position="264"/>
    </location>
</feature>
<keyword evidence="2" id="KW-1133">Transmembrane helix</keyword>
<dbReference type="PROSITE" id="PS51318">
    <property type="entry name" value="TAT"/>
    <property type="match status" value="1"/>
</dbReference>
<dbReference type="InterPro" id="IPR006311">
    <property type="entry name" value="TAT_signal"/>
</dbReference>
<gene>
    <name evidence="4" type="ORF">AArcMg_1802</name>
</gene>
<keyword evidence="2" id="KW-0472">Membrane</keyword>
<dbReference type="EMBL" id="CP027033">
    <property type="protein sequence ID" value="AXR81810.1"/>
    <property type="molecule type" value="Genomic_DNA"/>
</dbReference>
<evidence type="ECO:0000313" key="5">
    <source>
        <dbReference type="Proteomes" id="UP000258613"/>
    </source>
</evidence>
<accession>A0A346PQL5</accession>
<dbReference type="Proteomes" id="UP000258613">
    <property type="component" value="Chromosome"/>
</dbReference>
<dbReference type="Pfam" id="PF26255">
    <property type="entry name" value="Viral_env_HRPV"/>
    <property type="match status" value="1"/>
</dbReference>
<dbReference type="InterPro" id="IPR058677">
    <property type="entry name" value="ORF4_N"/>
</dbReference>
<reference evidence="5" key="1">
    <citation type="submission" date="2018-02" db="EMBL/GenBank/DDBJ databases">
        <title>Phenotypic and genomic properties of facultatively anaerobic sulfur-reducing natronoarchaea from hypersaline soda lakes.</title>
        <authorList>
            <person name="Sorokin D.Y."/>
            <person name="Kublanov I.V."/>
            <person name="Roman P."/>
            <person name="Sinninghe Damste J.S."/>
            <person name="Golyshin P.N."/>
            <person name="Rojo D."/>
            <person name="Ciordia S."/>
            <person name="Mena M.D.C."/>
            <person name="Ferrer M."/>
            <person name="Messina E."/>
            <person name="Smedile F."/>
            <person name="La Spada G."/>
            <person name="La Cono V."/>
            <person name="Yakimov M.M."/>
        </authorList>
    </citation>
    <scope>NUCLEOTIDE SEQUENCE [LARGE SCALE GENOMIC DNA]</scope>
    <source>
        <strain evidence="5">AArc-Mg</strain>
    </source>
</reference>
<dbReference type="AlphaFoldDB" id="A0A346PQL5"/>
<dbReference type="GeneID" id="37642292"/>
<evidence type="ECO:0000256" key="1">
    <source>
        <dbReference type="SAM" id="MobiDB-lite"/>
    </source>
</evidence>
<keyword evidence="2" id="KW-0812">Transmembrane</keyword>
<name>A0A346PQL5_9EURY</name>
<feature type="transmembrane region" description="Helical" evidence="2">
    <location>
        <begin position="702"/>
        <end position="724"/>
    </location>
</feature>
<sequence length="731" mass="81672">MTSSKNEQKNEKAAQSDDDDGVQIYETTGARRGLPKLSRRDALRLGAGAAGAAALPVGGQILGKGPVGEAEAAAPAVAAGAVAGGAVVAWAASGTADAPTREEEERQDVEEYEEAINDAVHQDIYNNIDNQKNVEETLKREYEHVIESPGERGALGGYAWSVIRNETWSCYEEGLTENEALTEVTNAFREFISDRLEDFAEEWNSYAREIEYERYNAWRRMFTEPEWDESTIYVDGDNRYTRRSDHSFPDPSQLDIDPEETTGEDLDEMDDFPDFEEFIQYLPRELPDGRETRLLVVPQEFRRGHTYDYEHITWPGSGGAFETDYGTGTVTENDEMADLFEGHNGEEAYYAAREYNPDWDPARFTVDTSRTVEIEDPYESEQHIDIHDVGDFWGEVVNTTWDYYEEVVDEIPDYVSGVYEQFETGQADPDDILTAQDYVDEYGDDEFSRAVAEMVFAGFEIDLDLETKVKVTDPTNDEEPDEGALMLDYNINRLWRWEYETEPIDGPEVTITIEDESIEEAGLSPGDDAAENSDVDDDATAYMDWAIEVEYDGETETKTVSLSDLDSDGTATVEFDETPDDLDVYRDFAAFQIVSTIPEGEEIPLDDVNSALLLKDYGEGVEWVYLEEEGYVELVEVLHDERDALRYTRWVERDGVPERSNDRRQRETEARETTQEVLVEMKDDATGGGGGGGGVFDGDSGAVATILGGVAAVLFAFSAAAAAVTGGGEDR</sequence>
<dbReference type="KEGG" id="nag:AArcMg_1802"/>
<keyword evidence="5" id="KW-1185">Reference proteome</keyword>
<feature type="region of interest" description="Disordered" evidence="1">
    <location>
        <begin position="1"/>
        <end position="29"/>
    </location>
</feature>